<gene>
    <name evidence="8" type="ORF">METZ01_LOCUS29858</name>
</gene>
<evidence type="ECO:0000256" key="5">
    <source>
        <dbReference type="ARBA" id="ARBA00023125"/>
    </source>
</evidence>
<keyword evidence="2" id="KW-0963">Cytoplasm</keyword>
<dbReference type="Pfam" id="PF02381">
    <property type="entry name" value="MraZ"/>
    <property type="match status" value="2"/>
</dbReference>
<dbReference type="PANTHER" id="PTHR34701">
    <property type="entry name" value="TRANSCRIPTIONAL REGULATOR MRAZ"/>
    <property type="match status" value="1"/>
</dbReference>
<dbReference type="GO" id="GO:0003700">
    <property type="term" value="F:DNA-binding transcription factor activity"/>
    <property type="evidence" value="ECO:0007669"/>
    <property type="project" value="InterPro"/>
</dbReference>
<dbReference type="InterPro" id="IPR007159">
    <property type="entry name" value="SpoVT-AbrB_dom"/>
</dbReference>
<accession>A0A381QDP7</accession>
<evidence type="ECO:0000256" key="1">
    <source>
        <dbReference type="ARBA" id="ARBA00013860"/>
    </source>
</evidence>
<dbReference type="CDD" id="cd16321">
    <property type="entry name" value="MraZ_C"/>
    <property type="match status" value="1"/>
</dbReference>
<dbReference type="AlphaFoldDB" id="A0A381QDP7"/>
<dbReference type="CDD" id="cd16320">
    <property type="entry name" value="MraZ_N"/>
    <property type="match status" value="1"/>
</dbReference>
<dbReference type="EMBL" id="UINC01001299">
    <property type="protein sequence ID" value="SUZ77004.1"/>
    <property type="molecule type" value="Genomic_DNA"/>
</dbReference>
<dbReference type="InterPro" id="IPR020603">
    <property type="entry name" value="MraZ_dom"/>
</dbReference>
<dbReference type="SUPFAM" id="SSF89447">
    <property type="entry name" value="AbrB/MazE/MraZ-like"/>
    <property type="match status" value="1"/>
</dbReference>
<dbReference type="InterPro" id="IPR003444">
    <property type="entry name" value="MraZ"/>
</dbReference>
<evidence type="ECO:0000256" key="3">
    <source>
        <dbReference type="ARBA" id="ARBA00022737"/>
    </source>
</evidence>
<dbReference type="InterPro" id="IPR037914">
    <property type="entry name" value="SpoVT-AbrB_sf"/>
</dbReference>
<proteinExistence type="inferred from homology"/>
<keyword evidence="3" id="KW-0677">Repeat</keyword>
<keyword evidence="5" id="KW-0238">DNA-binding</keyword>
<reference evidence="8" key="1">
    <citation type="submission" date="2018-05" db="EMBL/GenBank/DDBJ databases">
        <authorList>
            <person name="Lanie J.A."/>
            <person name="Ng W.-L."/>
            <person name="Kazmierczak K.M."/>
            <person name="Andrzejewski T.M."/>
            <person name="Davidsen T.M."/>
            <person name="Wayne K.J."/>
            <person name="Tettelin H."/>
            <person name="Glass J.I."/>
            <person name="Rusch D."/>
            <person name="Podicherti R."/>
            <person name="Tsui H.-C.T."/>
            <person name="Winkler M.E."/>
        </authorList>
    </citation>
    <scope>NUCLEOTIDE SEQUENCE</scope>
</reference>
<dbReference type="GO" id="GO:0000976">
    <property type="term" value="F:transcription cis-regulatory region binding"/>
    <property type="evidence" value="ECO:0007669"/>
    <property type="project" value="TreeGrafter"/>
</dbReference>
<dbReference type="Gene3D" id="3.40.1550.20">
    <property type="entry name" value="Transcriptional regulator MraZ domain"/>
    <property type="match status" value="1"/>
</dbReference>
<dbReference type="GO" id="GO:2000143">
    <property type="term" value="P:negative regulation of DNA-templated transcription initiation"/>
    <property type="evidence" value="ECO:0007669"/>
    <property type="project" value="TreeGrafter"/>
</dbReference>
<name>A0A381QDP7_9ZZZZ</name>
<dbReference type="HAMAP" id="MF_01008">
    <property type="entry name" value="MraZ"/>
    <property type="match status" value="1"/>
</dbReference>
<dbReference type="InterPro" id="IPR035644">
    <property type="entry name" value="MraZ_C"/>
</dbReference>
<dbReference type="InterPro" id="IPR035642">
    <property type="entry name" value="MraZ_N"/>
</dbReference>
<evidence type="ECO:0000259" key="7">
    <source>
        <dbReference type="PROSITE" id="PS51740"/>
    </source>
</evidence>
<keyword evidence="4" id="KW-0805">Transcription regulation</keyword>
<protein>
    <recommendedName>
        <fullName evidence="1">Transcriptional regulator MraZ</fullName>
    </recommendedName>
</protein>
<keyword evidence="6" id="KW-0804">Transcription</keyword>
<dbReference type="PROSITE" id="PS51740">
    <property type="entry name" value="SPOVT_ABRB"/>
    <property type="match status" value="1"/>
</dbReference>
<dbReference type="PANTHER" id="PTHR34701:SF1">
    <property type="entry name" value="TRANSCRIPTIONAL REGULATOR MRAZ"/>
    <property type="match status" value="1"/>
</dbReference>
<evidence type="ECO:0000256" key="6">
    <source>
        <dbReference type="ARBA" id="ARBA00023163"/>
    </source>
</evidence>
<evidence type="ECO:0000313" key="8">
    <source>
        <dbReference type="EMBL" id="SUZ77004.1"/>
    </source>
</evidence>
<organism evidence="8">
    <name type="scientific">marine metagenome</name>
    <dbReference type="NCBI Taxonomy" id="408172"/>
    <lineage>
        <taxon>unclassified sequences</taxon>
        <taxon>metagenomes</taxon>
        <taxon>ecological metagenomes</taxon>
    </lineage>
</organism>
<evidence type="ECO:0000256" key="2">
    <source>
        <dbReference type="ARBA" id="ARBA00022490"/>
    </source>
</evidence>
<dbReference type="InterPro" id="IPR038619">
    <property type="entry name" value="MraZ_sf"/>
</dbReference>
<evidence type="ECO:0000256" key="4">
    <source>
        <dbReference type="ARBA" id="ARBA00023015"/>
    </source>
</evidence>
<sequence>MTLSSNTFTGEYRYSLDTKGRINIPAKFRQSLSKDNQNTFIATRGQDPCIWIYPLIEWKKIEDELRKLSSVSGIHRTFVRQIARSATPSTCDKQGRIMISPSLISYSSLNRETLIIGMINKIEIWNPDILEKVDKNNINNDPNEFNALSDKIVL</sequence>
<feature type="domain" description="SpoVT-AbrB" evidence="7">
    <location>
        <begin position="11"/>
        <end position="57"/>
    </location>
</feature>
<dbReference type="NCBIfam" id="TIGR00242">
    <property type="entry name" value="division/cell wall cluster transcriptional repressor MraZ"/>
    <property type="match status" value="1"/>
</dbReference>